<comment type="caution">
    <text evidence="2">The sequence shown here is derived from an EMBL/GenBank/DDBJ whole genome shotgun (WGS) entry which is preliminary data.</text>
</comment>
<evidence type="ECO:0000256" key="1">
    <source>
        <dbReference type="SAM" id="MobiDB-lite"/>
    </source>
</evidence>
<dbReference type="AlphaFoldDB" id="A0A2J8LH89"/>
<feature type="region of interest" description="Disordered" evidence="1">
    <location>
        <begin position="38"/>
        <end position="60"/>
    </location>
</feature>
<name>A0A2J8LH89_PANTR</name>
<dbReference type="InterPro" id="IPR045110">
    <property type="entry name" value="XMAP215"/>
</dbReference>
<dbReference type="PANTHER" id="PTHR12609">
    <property type="entry name" value="MICROTUBULE ASSOCIATED PROTEIN XMAP215"/>
    <property type="match status" value="1"/>
</dbReference>
<gene>
    <name evidence="2" type="ORF">CK820_G0028912</name>
</gene>
<protein>
    <submittedName>
        <fullName evidence="2">CKAP5 isoform 12</fullName>
    </submittedName>
</protein>
<proteinExistence type="predicted"/>
<dbReference type="GO" id="GO:0046785">
    <property type="term" value="P:microtubule polymerization"/>
    <property type="evidence" value="ECO:0007669"/>
    <property type="project" value="InterPro"/>
</dbReference>
<dbReference type="EMBL" id="NBAG03000291">
    <property type="protein sequence ID" value="PNI46631.1"/>
    <property type="molecule type" value="Genomic_DNA"/>
</dbReference>
<dbReference type="GO" id="GO:0007051">
    <property type="term" value="P:spindle organization"/>
    <property type="evidence" value="ECO:0007669"/>
    <property type="project" value="InterPro"/>
</dbReference>
<dbReference type="GO" id="GO:0051010">
    <property type="term" value="F:microtubule plus-end binding"/>
    <property type="evidence" value="ECO:0007669"/>
    <property type="project" value="InterPro"/>
</dbReference>
<reference evidence="2 3" key="1">
    <citation type="submission" date="2017-12" db="EMBL/GenBank/DDBJ databases">
        <title>High-resolution comparative analysis of great ape genomes.</title>
        <authorList>
            <person name="Pollen A."/>
            <person name="Hastie A."/>
            <person name="Hormozdiari F."/>
            <person name="Dougherty M."/>
            <person name="Liu R."/>
            <person name="Chaisson M."/>
            <person name="Hoppe E."/>
            <person name="Hill C."/>
            <person name="Pang A."/>
            <person name="Hillier L."/>
            <person name="Baker C."/>
            <person name="Armstrong J."/>
            <person name="Shendure J."/>
            <person name="Paten B."/>
            <person name="Wilson R."/>
            <person name="Chao H."/>
            <person name="Schneider V."/>
            <person name="Ventura M."/>
            <person name="Kronenberg Z."/>
            <person name="Murali S."/>
            <person name="Gordon D."/>
            <person name="Cantsilieris S."/>
            <person name="Munson K."/>
            <person name="Nelson B."/>
            <person name="Raja A."/>
            <person name="Underwood J."/>
            <person name="Diekhans M."/>
            <person name="Fiddes I."/>
            <person name="Haussler D."/>
            <person name="Eichler E."/>
        </authorList>
    </citation>
    <scope>NUCLEOTIDE SEQUENCE [LARGE SCALE GENOMIC DNA]</scope>
    <source>
        <strain evidence="2">Yerkes chimp pedigree #C0471</strain>
    </source>
</reference>
<feature type="non-terminal residue" evidence="2">
    <location>
        <position position="1"/>
    </location>
</feature>
<feature type="compositionally biased region" description="Basic and acidic residues" evidence="1">
    <location>
        <begin position="46"/>
        <end position="60"/>
    </location>
</feature>
<dbReference type="GO" id="GO:0030951">
    <property type="term" value="P:establishment or maintenance of microtubule cytoskeleton polarity"/>
    <property type="evidence" value="ECO:0007669"/>
    <property type="project" value="InterPro"/>
</dbReference>
<evidence type="ECO:0000313" key="2">
    <source>
        <dbReference type="EMBL" id="PNI46631.1"/>
    </source>
</evidence>
<organism evidence="2 3">
    <name type="scientific">Pan troglodytes</name>
    <name type="common">Chimpanzee</name>
    <dbReference type="NCBI Taxonomy" id="9598"/>
    <lineage>
        <taxon>Eukaryota</taxon>
        <taxon>Metazoa</taxon>
        <taxon>Chordata</taxon>
        <taxon>Craniata</taxon>
        <taxon>Vertebrata</taxon>
        <taxon>Euteleostomi</taxon>
        <taxon>Mammalia</taxon>
        <taxon>Eutheria</taxon>
        <taxon>Euarchontoglires</taxon>
        <taxon>Primates</taxon>
        <taxon>Haplorrhini</taxon>
        <taxon>Catarrhini</taxon>
        <taxon>Hominidae</taxon>
        <taxon>Pan</taxon>
    </lineage>
</organism>
<dbReference type="Proteomes" id="UP000236370">
    <property type="component" value="Unassembled WGS sequence"/>
</dbReference>
<sequence>LLHTLCKLKGPKILDHLTMIDNKNESELEAHLCRMMKHSMDQTGSKSDKETEKGASRIDEKSSKAKVNDFLAEIFKKIGSKENTKEGLAELYEYKKKYSDADIEPFLKNSSQFFQSYVERGLRVIEMEREGKGRISTSTGISPQMEVTCVPTPTSTVSSIGNTNGEEVGPSVYLERLKILRQRCGLDNTKVLLLFFCAAQGG</sequence>
<accession>A0A2J8LH89</accession>
<evidence type="ECO:0000313" key="3">
    <source>
        <dbReference type="Proteomes" id="UP000236370"/>
    </source>
</evidence>
<dbReference type="GO" id="GO:0061863">
    <property type="term" value="F:microtubule plus end polymerase"/>
    <property type="evidence" value="ECO:0007669"/>
    <property type="project" value="InterPro"/>
</dbReference>